<dbReference type="EMBL" id="MTKT01005898">
    <property type="protein sequence ID" value="OWM63697.1"/>
    <property type="molecule type" value="Genomic_DNA"/>
</dbReference>
<gene>
    <name evidence="5" type="ORF">CDL15_Pgr008240</name>
</gene>
<dbReference type="PROSITE" id="PS51450">
    <property type="entry name" value="LRR"/>
    <property type="match status" value="2"/>
</dbReference>
<accession>A0A218VT20</accession>
<dbReference type="GO" id="GO:0006952">
    <property type="term" value="P:defense response"/>
    <property type="evidence" value="ECO:0007669"/>
    <property type="project" value="UniProtKB-KW"/>
</dbReference>
<dbReference type="InterPro" id="IPR058192">
    <property type="entry name" value="WHD_ROQ1-like"/>
</dbReference>
<evidence type="ECO:0000313" key="6">
    <source>
        <dbReference type="Proteomes" id="UP000197138"/>
    </source>
</evidence>
<organism evidence="5 6">
    <name type="scientific">Punica granatum</name>
    <name type="common">Pomegranate</name>
    <dbReference type="NCBI Taxonomy" id="22663"/>
    <lineage>
        <taxon>Eukaryota</taxon>
        <taxon>Viridiplantae</taxon>
        <taxon>Streptophyta</taxon>
        <taxon>Embryophyta</taxon>
        <taxon>Tracheophyta</taxon>
        <taxon>Spermatophyta</taxon>
        <taxon>Magnoliopsida</taxon>
        <taxon>eudicotyledons</taxon>
        <taxon>Gunneridae</taxon>
        <taxon>Pentapetalae</taxon>
        <taxon>rosids</taxon>
        <taxon>malvids</taxon>
        <taxon>Myrtales</taxon>
        <taxon>Lythraceae</taxon>
        <taxon>Punica</taxon>
    </lineage>
</organism>
<dbReference type="PRINTS" id="PR00364">
    <property type="entry name" value="DISEASERSIST"/>
</dbReference>
<dbReference type="PANTHER" id="PTHR36766:SF30">
    <property type="entry name" value="TIR-NBS TYPE DISEASE RESISTANCE PROTEIN-RELATED"/>
    <property type="match status" value="1"/>
</dbReference>
<dbReference type="GO" id="GO:0007165">
    <property type="term" value="P:signal transduction"/>
    <property type="evidence" value="ECO:0007669"/>
    <property type="project" value="InterPro"/>
</dbReference>
<dbReference type="Gene3D" id="3.80.10.10">
    <property type="entry name" value="Ribonuclease Inhibitor"/>
    <property type="match status" value="4"/>
</dbReference>
<dbReference type="InterPro" id="IPR001611">
    <property type="entry name" value="Leu-rich_rpt"/>
</dbReference>
<reference evidence="6" key="1">
    <citation type="journal article" date="2017" name="Plant J.">
        <title>The pomegranate (Punica granatum L.) genome and the genomics of punicalagin biosynthesis.</title>
        <authorList>
            <person name="Qin G."/>
            <person name="Xu C."/>
            <person name="Ming R."/>
            <person name="Tang H."/>
            <person name="Guyot R."/>
            <person name="Kramer E.M."/>
            <person name="Hu Y."/>
            <person name="Yi X."/>
            <person name="Qi Y."/>
            <person name="Xu X."/>
            <person name="Gao Z."/>
            <person name="Pan H."/>
            <person name="Jian J."/>
            <person name="Tian Y."/>
            <person name="Yue Z."/>
            <person name="Xu Y."/>
        </authorList>
    </citation>
    <scope>NUCLEOTIDE SEQUENCE [LARGE SCALE GENOMIC DNA]</scope>
    <source>
        <strain evidence="6">cv. Dabenzi</strain>
    </source>
</reference>
<dbReference type="SUPFAM" id="SSF46785">
    <property type="entry name" value="Winged helix' DNA-binding domain"/>
    <property type="match status" value="1"/>
</dbReference>
<feature type="domain" description="TIR" evidence="3">
    <location>
        <begin position="1"/>
        <end position="82"/>
    </location>
</feature>
<dbReference type="SUPFAM" id="SSF52058">
    <property type="entry name" value="L domain-like"/>
    <property type="match status" value="3"/>
</dbReference>
<evidence type="ECO:0000256" key="2">
    <source>
        <dbReference type="ARBA" id="ARBA00022821"/>
    </source>
</evidence>
<sequence length="1442" mass="162054">MPIFLDVTPDEVQHQTGCYAEAFCRHEKKYDLETVQGWRDALKEIVKLKGLELSEVANGNHGEFIKLVVARVLRELKQANLNRTGRLPLALEVIGSFLSAYRGCMDIWKDTVEQLKRSEPKMDVLDNLMISYKSLEYKQQQIFLDIACFFSRANVRDLIPMWDDCGFSPTVAIEILQLKSLIKIRDGNTLWMHDQLVDLGRNIVEQENYKEPEQRSRLWRSEEAIDVLIGHQMGKLKILNLSYCWKLKRSPDFSAFPALERLILQSCYLLELVDSSIGLLKALKHVDMRNCRRLRKLPEQLGSLESLTELLIDGTSIYIIPISKGMKKLEILSANNCCFLNGIPESVGSLIKLKRLSLAQCRALTKLPDSVGQLSSLVELNLEGSGVARLPRTLGNLDRLEVLAVGCASMRKVQDNLRGLSNLRRERSHFRRVKSTPAYISSFSHTQKGVGDFFGPYSERSLGSSMLTFLDLSGSVDLKELYLCGDFLKEECLAKLCKLEILVLISVNISTVPKEIGAFSSLEIINISACKELKCLPTLPASLLSLKVIQCPLLERFPNVSNLKKLMELHVHSCFILREIAGLANLISLYSLEIHDCPIAMLDGLENLESLNILSVTSCNVVRLPELSRSKNLWRIYASDNRQLVEIQGLNNLCKVKTVDLSNCTSLGRLPKLSDLESLERLDISNCKAIESLPDLARSQNLTKLELKACEKLCQLDGLEELKCLEELEIIGCNAIESLPDLSRLQRLKTLKIEACEKLSQLSGLGELKSLLELDIRRCISIERLPDLSKPQILSFLNIEACEKLYAFEGLGLKLLYKLVIKDCKAIESLPDLARLQKITKLELKACEKLCQLDGLEELKSLDKLVIKDCKAIESLPDLSRLQGFFALRIEACEKLHRLNGLEELKSLEELDIIGCKAIESLPDLSRLQKLERLELKACEKVCQLDGLEELKSLEELDIIGCNAIESLPDLSRLQRLKTLKIEACEKLSQLSGLGELKSLLELDIRRCISEKLYAFEGLGLESLYKLVIKDCKAIESLPDLSRSQKLAKLELIACEKLCQLDGLEELKSLEELVIKDCKAIESLPDLSRSQKLAKLKLIACEKLCQLDGLEELKSLDKLVIKDCKAIESLPDLSRSQKLAKLKLIACEKLCQLDGLEELKCLEELEIIGCNAIESLPDLSRSQKLAKLKLIACEKLCQLDGLEELKCLEELEIIGCNAIESLPDLSRSQKLAKLKLIACEKLCQLDGLEELKSLEELDITGCNAIESLPDLSRLQKLRDLELKACEKVRQLDGLGQLESLVVQKTASTFAPRASTATKNPAVPGTALYTVFEVQGYASMLLGGALSFNRPFPSNEPDIWRLMGMWSIWMFTTPSLRAQDCSKNEKEALNYLFLLIPLLNVIIPFFWKSFAIVWSADTVAFFGMHAWKVADAVAFFGMHAWKV</sequence>
<proteinExistence type="predicted"/>
<feature type="domain" description="Disease resistance protein Roq1-like winged-helix" evidence="4">
    <location>
        <begin position="137"/>
        <end position="206"/>
    </location>
</feature>
<evidence type="ECO:0000256" key="1">
    <source>
        <dbReference type="ARBA" id="ARBA00022737"/>
    </source>
</evidence>
<comment type="caution">
    <text evidence="5">The sequence shown here is derived from an EMBL/GenBank/DDBJ whole genome shotgun (WGS) entry which is preliminary data.</text>
</comment>
<keyword evidence="2" id="KW-0611">Plant defense</keyword>
<dbReference type="PANTHER" id="PTHR36766">
    <property type="entry name" value="PLANT BROAD-SPECTRUM MILDEW RESISTANCE PROTEIN RPW8"/>
    <property type="match status" value="1"/>
</dbReference>
<dbReference type="SUPFAM" id="SSF52047">
    <property type="entry name" value="RNI-like"/>
    <property type="match status" value="1"/>
</dbReference>
<name>A0A218VT20_PUNGR</name>
<dbReference type="Gene3D" id="3.40.1170.20">
    <property type="entry name" value="tRNA intron endonuclease, N-terminal domain"/>
    <property type="match status" value="6"/>
</dbReference>
<protein>
    <submittedName>
        <fullName evidence="5">Uncharacterized protein</fullName>
    </submittedName>
</protein>
<dbReference type="InterPro" id="IPR000157">
    <property type="entry name" value="TIR_dom"/>
</dbReference>
<dbReference type="InterPro" id="IPR035897">
    <property type="entry name" value="Toll_tir_struct_dom_sf"/>
</dbReference>
<dbReference type="InterPro" id="IPR032675">
    <property type="entry name" value="LRR_dom_sf"/>
</dbReference>
<dbReference type="Proteomes" id="UP000197138">
    <property type="component" value="Unassembled WGS sequence"/>
</dbReference>
<dbReference type="Gene3D" id="3.40.50.10140">
    <property type="entry name" value="Toll/interleukin-1 receptor homology (TIR) domain"/>
    <property type="match status" value="1"/>
</dbReference>
<dbReference type="Pfam" id="PF23282">
    <property type="entry name" value="WHD_ROQ1"/>
    <property type="match status" value="1"/>
</dbReference>
<dbReference type="InterPro" id="IPR036390">
    <property type="entry name" value="WH_DNA-bd_sf"/>
</dbReference>
<dbReference type="InterPro" id="IPR042197">
    <property type="entry name" value="Apaf_helical"/>
</dbReference>
<evidence type="ECO:0000259" key="3">
    <source>
        <dbReference type="Pfam" id="PF01582"/>
    </source>
</evidence>
<dbReference type="Gene3D" id="1.10.8.430">
    <property type="entry name" value="Helical domain of apoptotic protease-activating factors"/>
    <property type="match status" value="1"/>
</dbReference>
<dbReference type="Pfam" id="PF01582">
    <property type="entry name" value="TIR"/>
    <property type="match status" value="1"/>
</dbReference>
<keyword evidence="1" id="KW-0677">Repeat</keyword>
<evidence type="ECO:0000313" key="5">
    <source>
        <dbReference type="EMBL" id="OWM63697.1"/>
    </source>
</evidence>
<evidence type="ECO:0000259" key="4">
    <source>
        <dbReference type="Pfam" id="PF23282"/>
    </source>
</evidence>
<dbReference type="SMART" id="SM00364">
    <property type="entry name" value="LRR_BAC"/>
    <property type="match status" value="10"/>
</dbReference>